<dbReference type="PANTHER" id="PTHR46745">
    <property type="entry name" value="TSC22 DOMAIN FAMILY PROTEIN 1"/>
    <property type="match status" value="1"/>
</dbReference>
<dbReference type="PANTHER" id="PTHR46745:SF1">
    <property type="entry name" value="TSC22 DOMAIN FAMILY PROTEIN 1"/>
    <property type="match status" value="1"/>
</dbReference>
<dbReference type="GO" id="GO:0008284">
    <property type="term" value="P:positive regulation of cell population proliferation"/>
    <property type="evidence" value="ECO:0007669"/>
    <property type="project" value="TreeGrafter"/>
</dbReference>
<name>A0AAE1HHU2_9NEOP</name>
<proteinExistence type="predicted"/>
<dbReference type="GO" id="GO:0043066">
    <property type="term" value="P:negative regulation of apoptotic process"/>
    <property type="evidence" value="ECO:0007669"/>
    <property type="project" value="TreeGrafter"/>
</dbReference>
<comment type="caution">
    <text evidence="2">The sequence shown here is derived from an EMBL/GenBank/DDBJ whole genome shotgun (WGS) entry which is preliminary data.</text>
</comment>
<organism evidence="2 3">
    <name type="scientific">Frankliniella fusca</name>
    <dbReference type="NCBI Taxonomy" id="407009"/>
    <lineage>
        <taxon>Eukaryota</taxon>
        <taxon>Metazoa</taxon>
        <taxon>Ecdysozoa</taxon>
        <taxon>Arthropoda</taxon>
        <taxon>Hexapoda</taxon>
        <taxon>Insecta</taxon>
        <taxon>Pterygota</taxon>
        <taxon>Neoptera</taxon>
        <taxon>Paraneoptera</taxon>
        <taxon>Thysanoptera</taxon>
        <taxon>Terebrantia</taxon>
        <taxon>Thripoidea</taxon>
        <taxon>Thripidae</taxon>
        <taxon>Frankliniella</taxon>
    </lineage>
</organism>
<accession>A0AAE1HHU2</accession>
<feature type="coiled-coil region" evidence="1">
    <location>
        <begin position="85"/>
        <end position="126"/>
    </location>
</feature>
<protein>
    <submittedName>
        <fullName evidence="2">Protein bunched, class 2/F/G isoform</fullName>
    </submittedName>
</protein>
<dbReference type="Pfam" id="PF01166">
    <property type="entry name" value="TSC22"/>
    <property type="match status" value="1"/>
</dbReference>
<dbReference type="CDD" id="cd21936">
    <property type="entry name" value="ZIP_TSC22D"/>
    <property type="match status" value="1"/>
</dbReference>
<dbReference type="Proteomes" id="UP001219518">
    <property type="component" value="Unassembled WGS sequence"/>
</dbReference>
<evidence type="ECO:0000256" key="1">
    <source>
        <dbReference type="SAM" id="Coils"/>
    </source>
</evidence>
<sequence length="159" mass="16517">MQGMAGPHECDKDGGEVGRPAYGVFASVCCSASGASAVAIDNKIEQAMVSTVLSRLCSAVACVSSRGSLTDAGGLLQDLVKSHLMFAVREEVEVLKDKIAELMDRINQLEIENSILKANATQETLEQLLLAPKACDAAAPQQNGVATLQGAQQNGSATP</sequence>
<gene>
    <name evidence="2" type="ORF">KUF71_010087</name>
</gene>
<reference evidence="2" key="2">
    <citation type="journal article" date="2023" name="BMC Genomics">
        <title>Pest status, molecular evolution, and epigenetic factors derived from the genome assembly of Frankliniella fusca, a thysanopteran phytovirus vector.</title>
        <authorList>
            <person name="Catto M.A."/>
            <person name="Labadie P.E."/>
            <person name="Jacobson A.L."/>
            <person name="Kennedy G.G."/>
            <person name="Srinivasan R."/>
            <person name="Hunt B.G."/>
        </authorList>
    </citation>
    <scope>NUCLEOTIDE SEQUENCE</scope>
    <source>
        <strain evidence="2">PL_HMW_Pooled</strain>
    </source>
</reference>
<dbReference type="AlphaFoldDB" id="A0AAE1HHU2"/>
<evidence type="ECO:0000313" key="3">
    <source>
        <dbReference type="Proteomes" id="UP001219518"/>
    </source>
</evidence>
<dbReference type="InterPro" id="IPR000580">
    <property type="entry name" value="TSC22/Bun"/>
</dbReference>
<dbReference type="GO" id="GO:0006357">
    <property type="term" value="P:regulation of transcription by RNA polymerase II"/>
    <property type="evidence" value="ECO:0007669"/>
    <property type="project" value="InterPro"/>
</dbReference>
<reference evidence="2" key="1">
    <citation type="submission" date="2021-07" db="EMBL/GenBank/DDBJ databases">
        <authorList>
            <person name="Catto M.A."/>
            <person name="Jacobson A."/>
            <person name="Kennedy G."/>
            <person name="Labadie P."/>
            <person name="Hunt B.G."/>
            <person name="Srinivasan R."/>
        </authorList>
    </citation>
    <scope>NUCLEOTIDE SEQUENCE</scope>
    <source>
        <strain evidence="2">PL_HMW_Pooled</strain>
        <tissue evidence="2">Head</tissue>
    </source>
</reference>
<keyword evidence="3" id="KW-1185">Reference proteome</keyword>
<dbReference type="SUPFAM" id="SSF58026">
    <property type="entry name" value="Delta-sleep-inducing peptide immunoreactive peptide"/>
    <property type="match status" value="1"/>
</dbReference>
<dbReference type="GO" id="GO:0005634">
    <property type="term" value="C:nucleus"/>
    <property type="evidence" value="ECO:0007669"/>
    <property type="project" value="TreeGrafter"/>
</dbReference>
<dbReference type="GO" id="GO:0005829">
    <property type="term" value="C:cytosol"/>
    <property type="evidence" value="ECO:0007669"/>
    <property type="project" value="TreeGrafter"/>
</dbReference>
<evidence type="ECO:0000313" key="2">
    <source>
        <dbReference type="EMBL" id="KAK3920850.1"/>
    </source>
</evidence>
<keyword evidence="1" id="KW-0175">Coiled coil</keyword>
<dbReference type="EMBL" id="JAHWGI010001023">
    <property type="protein sequence ID" value="KAK3920850.1"/>
    <property type="molecule type" value="Genomic_DNA"/>
</dbReference>
<dbReference type="Gene3D" id="1.20.5.490">
    <property type="entry name" value="Single helix bin"/>
    <property type="match status" value="1"/>
</dbReference>